<dbReference type="GO" id="GO:1990140">
    <property type="term" value="C:molybdopterin synthase complex"/>
    <property type="evidence" value="ECO:0007669"/>
    <property type="project" value="UniProtKB-UniRule"/>
</dbReference>
<evidence type="ECO:0000256" key="4">
    <source>
        <dbReference type="HAMAP-Rule" id="MF_03052"/>
    </source>
</evidence>
<dbReference type="CDD" id="cd00756">
    <property type="entry name" value="MoaE"/>
    <property type="match status" value="1"/>
</dbReference>
<dbReference type="InterPro" id="IPR036563">
    <property type="entry name" value="MoaE_sf"/>
</dbReference>
<evidence type="ECO:0000256" key="1">
    <source>
        <dbReference type="ARBA" id="ARBA00022490"/>
    </source>
</evidence>
<dbReference type="InterPro" id="IPR028888">
    <property type="entry name" value="MOCS2B_euk"/>
</dbReference>
<dbReference type="EC" id="2.8.1.12" evidence="4"/>
<dbReference type="EMBL" id="JAVRBK010000002">
    <property type="protein sequence ID" value="KAK5648621.1"/>
    <property type="molecule type" value="Genomic_DNA"/>
</dbReference>
<evidence type="ECO:0000256" key="3">
    <source>
        <dbReference type="ARBA" id="ARBA00023150"/>
    </source>
</evidence>
<reference evidence="5 6" key="1">
    <citation type="journal article" date="2024" name="Insects">
        <title>An Improved Chromosome-Level Genome Assembly of the Firefly Pyrocoelia pectoralis.</title>
        <authorList>
            <person name="Fu X."/>
            <person name="Meyer-Rochow V.B."/>
            <person name="Ballantyne L."/>
            <person name="Zhu X."/>
        </authorList>
    </citation>
    <scope>NUCLEOTIDE SEQUENCE [LARGE SCALE GENOMIC DNA]</scope>
    <source>
        <strain evidence="5">XCY_ONT2</strain>
    </source>
</reference>
<dbReference type="HAMAP" id="MF_03052">
    <property type="entry name" value="MOC2B"/>
    <property type="match status" value="1"/>
</dbReference>
<comment type="similarity">
    <text evidence="4">Belongs to the MoaE family. MOCS2B subfamily.</text>
</comment>
<dbReference type="Pfam" id="PF02391">
    <property type="entry name" value="MoaE"/>
    <property type="match status" value="1"/>
</dbReference>
<dbReference type="InterPro" id="IPR003448">
    <property type="entry name" value="Mopterin_biosynth_MoaE"/>
</dbReference>
<comment type="subcellular location">
    <subcellularLocation>
        <location evidence="4">Cytoplasm</location>
    </subcellularLocation>
</comment>
<feature type="binding site" evidence="4">
    <location>
        <begin position="124"/>
        <end position="126"/>
    </location>
    <ligand>
        <name>substrate</name>
    </ligand>
</feature>
<comment type="miscellaneous">
    <text evidence="4">This protein is produced by a bicistronic gene which also produces the large subunit (MOCS2A).</text>
</comment>
<gene>
    <name evidence="4" type="primary">Mocs2</name>
    <name evidence="5" type="ORF">RI129_003513</name>
</gene>
<dbReference type="Gene3D" id="3.90.1170.40">
    <property type="entry name" value="Molybdopterin biosynthesis MoaE subunit"/>
    <property type="match status" value="1"/>
</dbReference>
<dbReference type="AlphaFoldDB" id="A0AAN7ZUK2"/>
<feature type="binding site" evidence="4">
    <location>
        <position position="117"/>
    </location>
    <ligand>
        <name>substrate</name>
    </ligand>
</feature>
<dbReference type="SUPFAM" id="SSF54690">
    <property type="entry name" value="Molybdopterin synthase subunit MoaE"/>
    <property type="match status" value="1"/>
</dbReference>
<accession>A0AAN7ZUK2</accession>
<comment type="function">
    <text evidence="4">Catalytic subunit of the molybdopterin synthase complex, a complex that catalyzes the conversion of precursor Z into molybdopterin. Acts by mediating the incorporation of 2 sulfur atoms from thiocarboxylated MOCS2A into precursor Z to generate a dithiolene group.</text>
</comment>
<evidence type="ECO:0000313" key="6">
    <source>
        <dbReference type="Proteomes" id="UP001329430"/>
    </source>
</evidence>
<proteinExistence type="inferred from homology"/>
<keyword evidence="2 4" id="KW-0808">Transferase</keyword>
<comment type="subunit">
    <text evidence="4">Heterotetramer; composed of 2 small (MOCS2A) and 2 large (MOCS2B) subunits.</text>
</comment>
<name>A0AAN7ZUK2_9COLE</name>
<dbReference type="PANTHER" id="PTHR23404">
    <property type="entry name" value="MOLYBDOPTERIN SYNTHASE RELATED"/>
    <property type="match status" value="1"/>
</dbReference>
<dbReference type="GO" id="GO:0030366">
    <property type="term" value="F:molybdopterin synthase activity"/>
    <property type="evidence" value="ECO:0007669"/>
    <property type="project" value="UniProtKB-UniRule"/>
</dbReference>
<dbReference type="FunFam" id="3.90.1170.40:FF:000002">
    <property type="entry name" value="Molybdopterin synthase catalytic subunit"/>
    <property type="match status" value="1"/>
</dbReference>
<feature type="binding site" evidence="4">
    <location>
        <begin position="101"/>
        <end position="102"/>
    </location>
    <ligand>
        <name>substrate</name>
    </ligand>
</feature>
<evidence type="ECO:0000256" key="2">
    <source>
        <dbReference type="ARBA" id="ARBA00022679"/>
    </source>
</evidence>
<comment type="pathway">
    <text evidence="4">Cofactor biosynthesis; molybdopterin biosynthesis.</text>
</comment>
<protein>
    <recommendedName>
        <fullName evidence="4">Molybdopterin synthase catalytic subunit</fullName>
        <ecNumber evidence="4">2.8.1.12</ecNumber>
    </recommendedName>
    <alternativeName>
        <fullName evidence="4">Molybdenum cofactor synthesis protein 2 large subunit</fullName>
    </alternativeName>
    <alternativeName>
        <fullName evidence="4">Molybdenum cofactor synthesis protein 2B</fullName>
        <shortName evidence="4">MOCS2B</shortName>
    </alternativeName>
</protein>
<sequence>MEFLKLTRNKLSVEEISDLVSTPSCGALSIFVGTTRNNFDGKTVINLEYEAYETMAMKSLQSICNDLRSRWKTIENIAIYHRLGTVPIMEASIVIAISSPHRQEAMLAVQWCIDNVKKSVPIWKKEIYEGQTESWKENKESSIHPPRIKFFKLKDTSEIKVPFLPPHLIQVKADNEEIERRIHKFIELKREEINQSNIRDFCSRDNNETNEFSCARVDAKLIKRKDSKGHLKVSRVLNTYHRDQGNLEFLKKYGNKNGIEERIVNVETQLNLEHTTHKDTFARLQGIENRLLYLESLSPEYINFWNKNIHFQKLSNKKRIFTVEEIDSFINNLENKRAKLNLPSDEES</sequence>
<comment type="caution">
    <text evidence="5">The sequence shown here is derived from an EMBL/GenBank/DDBJ whole genome shotgun (WGS) entry which is preliminary data.</text>
</comment>
<keyword evidence="6" id="KW-1185">Reference proteome</keyword>
<dbReference type="Proteomes" id="UP001329430">
    <property type="component" value="Chromosome 2"/>
</dbReference>
<keyword evidence="1 4" id="KW-0963">Cytoplasm</keyword>
<evidence type="ECO:0000313" key="5">
    <source>
        <dbReference type="EMBL" id="KAK5648621.1"/>
    </source>
</evidence>
<organism evidence="5 6">
    <name type="scientific">Pyrocoelia pectoralis</name>
    <dbReference type="NCBI Taxonomy" id="417401"/>
    <lineage>
        <taxon>Eukaryota</taxon>
        <taxon>Metazoa</taxon>
        <taxon>Ecdysozoa</taxon>
        <taxon>Arthropoda</taxon>
        <taxon>Hexapoda</taxon>
        <taxon>Insecta</taxon>
        <taxon>Pterygota</taxon>
        <taxon>Neoptera</taxon>
        <taxon>Endopterygota</taxon>
        <taxon>Coleoptera</taxon>
        <taxon>Polyphaga</taxon>
        <taxon>Elateriformia</taxon>
        <taxon>Elateroidea</taxon>
        <taxon>Lampyridae</taxon>
        <taxon>Lampyrinae</taxon>
        <taxon>Pyrocoelia</taxon>
    </lineage>
</organism>
<comment type="catalytic activity">
    <reaction evidence="4">
        <text>2 [molybdopterin-synthase sulfur-carrier protein]-C-terminal-Gly-aminoethanethioate + cyclic pyranopterin phosphate + H2O = molybdopterin + 2 [molybdopterin-synthase sulfur-carrier protein]-C-terminal Gly-Gly + 2 H(+)</text>
        <dbReference type="Rhea" id="RHEA:26333"/>
        <dbReference type="Rhea" id="RHEA-COMP:12202"/>
        <dbReference type="Rhea" id="RHEA-COMP:19907"/>
        <dbReference type="ChEBI" id="CHEBI:15377"/>
        <dbReference type="ChEBI" id="CHEBI:15378"/>
        <dbReference type="ChEBI" id="CHEBI:58698"/>
        <dbReference type="ChEBI" id="CHEBI:59648"/>
        <dbReference type="ChEBI" id="CHEBI:90778"/>
        <dbReference type="ChEBI" id="CHEBI:232372"/>
        <dbReference type="EC" id="2.8.1.12"/>
    </reaction>
</comment>
<dbReference type="GO" id="GO:0006777">
    <property type="term" value="P:Mo-molybdopterin cofactor biosynthetic process"/>
    <property type="evidence" value="ECO:0007669"/>
    <property type="project" value="UniProtKB-UniRule"/>
</dbReference>
<keyword evidence="3 4" id="KW-0501">Molybdenum cofactor biosynthesis</keyword>